<dbReference type="SUPFAM" id="SSF52343">
    <property type="entry name" value="Ferredoxin reductase-like, C-terminal NADP-linked domain"/>
    <property type="match status" value="1"/>
</dbReference>
<organism evidence="5 6">
    <name type="scientific">Colletotrichum destructivum</name>
    <dbReference type="NCBI Taxonomy" id="34406"/>
    <lineage>
        <taxon>Eukaryota</taxon>
        <taxon>Fungi</taxon>
        <taxon>Dikarya</taxon>
        <taxon>Ascomycota</taxon>
        <taxon>Pezizomycotina</taxon>
        <taxon>Sordariomycetes</taxon>
        <taxon>Hypocreomycetidae</taxon>
        <taxon>Glomerellales</taxon>
        <taxon>Glomerellaceae</taxon>
        <taxon>Colletotrichum</taxon>
        <taxon>Colletotrichum destructivum species complex</taxon>
    </lineage>
</organism>
<dbReference type="GeneID" id="87950901"/>
<dbReference type="Proteomes" id="UP001322277">
    <property type="component" value="Chromosome 10"/>
</dbReference>
<feature type="transmembrane region" description="Helical" evidence="3">
    <location>
        <begin position="233"/>
        <end position="251"/>
    </location>
</feature>
<feature type="transmembrane region" description="Helical" evidence="3">
    <location>
        <begin position="6"/>
        <end position="25"/>
    </location>
</feature>
<feature type="transmembrane region" description="Helical" evidence="3">
    <location>
        <begin position="209"/>
        <end position="227"/>
    </location>
</feature>
<evidence type="ECO:0000256" key="3">
    <source>
        <dbReference type="SAM" id="Phobius"/>
    </source>
</evidence>
<dbReference type="InterPro" id="IPR051410">
    <property type="entry name" value="Ferric/Cupric_Reductase"/>
</dbReference>
<evidence type="ECO:0000259" key="4">
    <source>
        <dbReference type="Pfam" id="PF08030"/>
    </source>
</evidence>
<evidence type="ECO:0000313" key="5">
    <source>
        <dbReference type="EMBL" id="WQF89387.1"/>
    </source>
</evidence>
<accession>A0AAX4J1W9</accession>
<dbReference type="PANTHER" id="PTHR32361">
    <property type="entry name" value="FERRIC/CUPRIC REDUCTASE TRANSMEMBRANE COMPONENT"/>
    <property type="match status" value="1"/>
</dbReference>
<reference evidence="6" key="1">
    <citation type="journal article" date="2023" name="bioRxiv">
        <title>Complete genome of the Medicago anthracnose fungus, Colletotrichum destructivum, reveals a mini-chromosome-like region within a core chromosome.</title>
        <authorList>
            <person name="Lapalu N."/>
            <person name="Simon A."/>
            <person name="Lu A."/>
            <person name="Plaumann P.-L."/>
            <person name="Amselem J."/>
            <person name="Pigne S."/>
            <person name="Auger A."/>
            <person name="Koch C."/>
            <person name="Dallery J.-F."/>
            <person name="O'Connell R.J."/>
        </authorList>
    </citation>
    <scope>NUCLEOTIDE SEQUENCE [LARGE SCALE GENOMIC DNA]</scope>
    <source>
        <strain evidence="6">CBS 520.97</strain>
    </source>
</reference>
<keyword evidence="1" id="KW-0813">Transport</keyword>
<evidence type="ECO:0000256" key="1">
    <source>
        <dbReference type="ARBA" id="ARBA00022448"/>
    </source>
</evidence>
<gene>
    <name evidence="5" type="ORF">CDEST_14401</name>
</gene>
<dbReference type="GO" id="GO:0005886">
    <property type="term" value="C:plasma membrane"/>
    <property type="evidence" value="ECO:0007669"/>
    <property type="project" value="TreeGrafter"/>
</dbReference>
<dbReference type="GO" id="GO:0000293">
    <property type="term" value="F:ferric-chelate reductase activity"/>
    <property type="evidence" value="ECO:0007669"/>
    <property type="project" value="TreeGrafter"/>
</dbReference>
<dbReference type="GO" id="GO:0006826">
    <property type="term" value="P:iron ion transport"/>
    <property type="evidence" value="ECO:0007669"/>
    <property type="project" value="TreeGrafter"/>
</dbReference>
<dbReference type="GO" id="GO:0006879">
    <property type="term" value="P:intracellular iron ion homeostasis"/>
    <property type="evidence" value="ECO:0007669"/>
    <property type="project" value="TreeGrafter"/>
</dbReference>
<feature type="domain" description="Ferric reductase NAD binding" evidence="4">
    <location>
        <begin position="352"/>
        <end position="492"/>
    </location>
</feature>
<feature type="transmembrane region" description="Helical" evidence="3">
    <location>
        <begin position="177"/>
        <end position="197"/>
    </location>
</feature>
<keyword evidence="3" id="KW-1133">Transmembrane helix</keyword>
<dbReference type="Pfam" id="PF08030">
    <property type="entry name" value="NAD_binding_6"/>
    <property type="match status" value="1"/>
</dbReference>
<evidence type="ECO:0000256" key="2">
    <source>
        <dbReference type="ARBA" id="ARBA00023002"/>
    </source>
</evidence>
<dbReference type="KEGG" id="cdet:87950901"/>
<keyword evidence="3" id="KW-0472">Membrane</keyword>
<keyword evidence="6" id="KW-1185">Reference proteome</keyword>
<keyword evidence="2" id="KW-0560">Oxidoreductase</keyword>
<dbReference type="RefSeq" id="XP_062786608.1">
    <property type="nucleotide sequence ID" value="XM_062930557.1"/>
</dbReference>
<dbReference type="InterPro" id="IPR013121">
    <property type="entry name" value="Fe_red_NAD-bd_6"/>
</dbReference>
<dbReference type="GO" id="GO:0015677">
    <property type="term" value="P:copper ion import"/>
    <property type="evidence" value="ECO:0007669"/>
    <property type="project" value="TreeGrafter"/>
</dbReference>
<evidence type="ECO:0000313" key="6">
    <source>
        <dbReference type="Proteomes" id="UP001322277"/>
    </source>
</evidence>
<sequence>MYVTYWYCVALAASSLLLALWRLARSTRLRFSIHDRHYILSRIRSFLLRVVLPRAFLGSLNFLDILFIALFFIGSGLATSLSLYGLGQLRHRAATLGSINLLPVFIGRRIYTSNLVGASARTYRLIHACFAIVGIVQAALHSGLTAHLATRSSIQDPYVFYTGLAVRLAAKDEVCALTSQGIVFLVLPALISPFLLLPLRPRRLVRGTHLALGLLSLPMLCCHIALTSQAGKIVVGICVGLWTASVVYTWLHAHLYGTGEVQTVVELTGASIVHVRTTKQIRPYAGCYYYIAHSAFSLAVDSPQIVFHWTAGAKNEGSDLFLLLEGHHAHIKSHAQVLLDGPYGLNTHPEKYETVVLVAQGRGIAGLLPAAMQIARIGRHDRITRRIDLQWKLDHHDQEEWVEERLQNLIQLDPHRSLFAAHLYYPRLRVRSLKNLNIPEKHSKQWNTFRLSHDECMNRIRRNIDSKSRYAGHMTVLACGDQEFTAEIQSYVFHLPTMAKFASIDLNSGGKRLSPQDISHIPGTLA</sequence>
<dbReference type="EMBL" id="CP137314">
    <property type="protein sequence ID" value="WQF89387.1"/>
    <property type="molecule type" value="Genomic_DNA"/>
</dbReference>
<name>A0AAX4J1W9_9PEZI</name>
<proteinExistence type="predicted"/>
<dbReference type="Gene3D" id="3.40.50.80">
    <property type="entry name" value="Nucleotide-binding domain of ferredoxin-NADP reductase (FNR) module"/>
    <property type="match status" value="1"/>
</dbReference>
<dbReference type="InterPro" id="IPR039261">
    <property type="entry name" value="FNR_nucleotide-bd"/>
</dbReference>
<dbReference type="AlphaFoldDB" id="A0AAX4J1W9"/>
<keyword evidence="3" id="KW-0812">Transmembrane</keyword>
<protein>
    <submittedName>
        <fullName evidence="5">Ferric reductase, NAD binding domain-containing protein</fullName>
    </submittedName>
</protein>